<dbReference type="InParanoid" id="Q0F2F5"/>
<comment type="caution">
    <text evidence="1">The sequence shown here is derived from an EMBL/GenBank/DDBJ whole genome shotgun (WGS) entry which is preliminary data.</text>
</comment>
<sequence length="145" mass="15851">MRSTYQSAFGAIGTPKNDTMIVSSSVYNIQPPASKDAFLKAVHEGRSNEPKTGRFEVIRNSEQLYKERAETCVIYKSASKDFGAEAKRGGQYSVLEVIGMHCISPQKPNIGIQVELSRKAPPGTTYPDFEADGLALLQSVKFGAF</sequence>
<proteinExistence type="predicted"/>
<dbReference type="AlphaFoldDB" id="Q0F2F5"/>
<evidence type="ECO:0000313" key="1">
    <source>
        <dbReference type="EMBL" id="EAU55595.1"/>
    </source>
</evidence>
<dbReference type="HOGENOM" id="CLU_1784545_0_0_0"/>
<organism evidence="1 2">
    <name type="scientific">Mariprofundus ferrooxydans PV-1</name>
    <dbReference type="NCBI Taxonomy" id="314345"/>
    <lineage>
        <taxon>Bacteria</taxon>
        <taxon>Pseudomonadati</taxon>
        <taxon>Pseudomonadota</taxon>
        <taxon>Candidatius Mariprofundia</taxon>
        <taxon>Mariprofundales</taxon>
        <taxon>Mariprofundaceae</taxon>
        <taxon>Mariprofundus</taxon>
    </lineage>
</organism>
<protein>
    <submittedName>
        <fullName evidence="1">Uncharacterized protein</fullName>
    </submittedName>
</protein>
<name>Q0F2F5_9PROT</name>
<evidence type="ECO:0000313" key="2">
    <source>
        <dbReference type="Proteomes" id="UP000005297"/>
    </source>
</evidence>
<reference evidence="1 2" key="1">
    <citation type="submission" date="2006-09" db="EMBL/GenBank/DDBJ databases">
        <authorList>
            <person name="Emerson D."/>
            <person name="Ferriera S."/>
            <person name="Johnson J."/>
            <person name="Kravitz S."/>
            <person name="Halpern A."/>
            <person name="Remington K."/>
            <person name="Beeson K."/>
            <person name="Tran B."/>
            <person name="Rogers Y.-H."/>
            <person name="Friedman R."/>
            <person name="Venter J.C."/>
        </authorList>
    </citation>
    <scope>NUCLEOTIDE SEQUENCE [LARGE SCALE GENOMIC DNA]</scope>
    <source>
        <strain evidence="1 2">PV-1</strain>
    </source>
</reference>
<dbReference type="EMBL" id="AATS01000002">
    <property type="protein sequence ID" value="EAU55595.1"/>
    <property type="molecule type" value="Genomic_DNA"/>
</dbReference>
<accession>Q0F2F5</accession>
<dbReference type="Proteomes" id="UP000005297">
    <property type="component" value="Unassembled WGS sequence"/>
</dbReference>
<gene>
    <name evidence="1" type="ORF">SPV1_01567</name>
</gene>
<keyword evidence="2" id="KW-1185">Reference proteome</keyword>